<organism evidence="1 2">
    <name type="scientific">Candidatus Kaiserbacteria bacterium RIFCSPHIGHO2_01_FULL_53_31</name>
    <dbReference type="NCBI Taxonomy" id="1798481"/>
    <lineage>
        <taxon>Bacteria</taxon>
        <taxon>Candidatus Kaiseribacteriota</taxon>
    </lineage>
</organism>
<dbReference type="STRING" id="1798481.A2678_00795"/>
<evidence type="ECO:0000313" key="2">
    <source>
        <dbReference type="Proteomes" id="UP000178815"/>
    </source>
</evidence>
<reference evidence="1 2" key="1">
    <citation type="journal article" date="2016" name="Nat. Commun.">
        <title>Thousands of microbial genomes shed light on interconnected biogeochemical processes in an aquifer system.</title>
        <authorList>
            <person name="Anantharaman K."/>
            <person name="Brown C.T."/>
            <person name="Hug L.A."/>
            <person name="Sharon I."/>
            <person name="Castelle C.J."/>
            <person name="Probst A.J."/>
            <person name="Thomas B.C."/>
            <person name="Singh A."/>
            <person name="Wilkins M.J."/>
            <person name="Karaoz U."/>
            <person name="Brodie E.L."/>
            <person name="Williams K.H."/>
            <person name="Hubbard S.S."/>
            <person name="Banfield J.F."/>
        </authorList>
    </citation>
    <scope>NUCLEOTIDE SEQUENCE [LARGE SCALE GENOMIC DNA]</scope>
</reference>
<comment type="caution">
    <text evidence="1">The sequence shown here is derived from an EMBL/GenBank/DDBJ whole genome shotgun (WGS) entry which is preliminary data.</text>
</comment>
<dbReference type="EMBL" id="MFKU01000004">
    <property type="protein sequence ID" value="OGG49150.1"/>
    <property type="molecule type" value="Genomic_DNA"/>
</dbReference>
<protein>
    <submittedName>
        <fullName evidence="1">Uncharacterized protein</fullName>
    </submittedName>
</protein>
<dbReference type="AlphaFoldDB" id="A0A1F6CJJ0"/>
<name>A0A1F6CJJ0_9BACT</name>
<accession>A0A1F6CJJ0</accession>
<sequence length="171" mass="19110">MSDCVGLFVMMTQDNILVHDLLVQLPSVVQRLRDLSAKAVLVMEEPLHKQLAHTLPGIVSVPSNDLLQFVATREEQLLVIAGLAAYSDLLSEARHVHVVTVHGVNPADTEALVFDQGWRDVRWREGRPPQKKCHPADAWETTYQLFKRMRFSDGSTAVCGKCPLEMQNGDP</sequence>
<proteinExistence type="predicted"/>
<gene>
    <name evidence="1" type="ORF">A2678_00795</name>
</gene>
<evidence type="ECO:0000313" key="1">
    <source>
        <dbReference type="EMBL" id="OGG49150.1"/>
    </source>
</evidence>
<dbReference type="Proteomes" id="UP000178815">
    <property type="component" value="Unassembled WGS sequence"/>
</dbReference>